<feature type="domain" description="Ig-like" evidence="7">
    <location>
        <begin position="279"/>
        <end position="387"/>
    </location>
</feature>
<evidence type="ECO:0000256" key="2">
    <source>
        <dbReference type="ARBA" id="ARBA00022729"/>
    </source>
</evidence>
<dbReference type="SMART" id="SM00406">
    <property type="entry name" value="IGv"/>
    <property type="match status" value="3"/>
</dbReference>
<dbReference type="FunFam" id="2.60.40.10:FF:000142">
    <property type="entry name" value="V-set domain-containing T-cell activation inhibitor 1"/>
    <property type="match status" value="1"/>
</dbReference>
<comment type="subcellular location">
    <subcellularLocation>
        <location evidence="1">Membrane</location>
    </subcellularLocation>
</comment>
<evidence type="ECO:0000256" key="3">
    <source>
        <dbReference type="ARBA" id="ARBA00023136"/>
    </source>
</evidence>
<evidence type="ECO:0000256" key="6">
    <source>
        <dbReference type="ARBA" id="ARBA00023319"/>
    </source>
</evidence>
<dbReference type="PANTHER" id="PTHR24100">
    <property type="entry name" value="BUTYROPHILIN"/>
    <property type="match status" value="1"/>
</dbReference>
<dbReference type="AlphaFoldDB" id="A0A7J6B042"/>
<dbReference type="InterPro" id="IPR050504">
    <property type="entry name" value="IgSF_BTN/MOG"/>
</dbReference>
<dbReference type="SMART" id="SM00409">
    <property type="entry name" value="IG"/>
    <property type="match status" value="3"/>
</dbReference>
<dbReference type="Proteomes" id="UP000593565">
    <property type="component" value="Unassembled WGS sequence"/>
</dbReference>
<gene>
    <name evidence="8" type="ORF">AMELA_G00073900</name>
</gene>
<dbReference type="SUPFAM" id="SSF48726">
    <property type="entry name" value="Immunoglobulin"/>
    <property type="match status" value="3"/>
</dbReference>
<dbReference type="InterPro" id="IPR003599">
    <property type="entry name" value="Ig_sub"/>
</dbReference>
<feature type="domain" description="Ig-like" evidence="7">
    <location>
        <begin position="158"/>
        <end position="256"/>
    </location>
</feature>
<dbReference type="GO" id="GO:0001817">
    <property type="term" value="P:regulation of cytokine production"/>
    <property type="evidence" value="ECO:0007669"/>
    <property type="project" value="TreeGrafter"/>
</dbReference>
<sequence>MDSGEYRCEAHGEWKEEVAVIYLHVAGLKLVSRSHGFDELIPGDDVTLYCHLSPKKSAVAMEIRWFKGTDCICLYQNGQVKEGKGYEGRLGLCTHELRKGDVSLILRNLQVLDGGRYKCKVSHRGDEVENNENFLRVSELKLTAQPNYYFRFSMTETPIFQTYTIYACVGDDVILSCHLSPKMNAVAMEIRWFKGTECICLYQNRKVKEGKDYEGRVSLFTQELEEGNVSLMLREVQQSDGGEYKCEVTRRKYKLENSGVNLHISEFKLVHRSEDVGKSSVSVYGAIMVNVASGCDAILPCYLSPKKSAVAMEIRWFKGRDCICLYQNGQVKEGKGYEGKVRLFTHELRKGDVSLILMNFCESRDEGLYKCEVTCGDEKLETSVHVSYKSLGCKDYKFLLSPVTLYTLSRCGE</sequence>
<evidence type="ECO:0000256" key="5">
    <source>
        <dbReference type="ARBA" id="ARBA00023180"/>
    </source>
</evidence>
<keyword evidence="9" id="KW-1185">Reference proteome</keyword>
<dbReference type="PANTHER" id="PTHR24100:SF130">
    <property type="entry name" value="BUTYROPHILIN-LIKE PROTEIN 9"/>
    <property type="match status" value="1"/>
</dbReference>
<dbReference type="GO" id="GO:0005102">
    <property type="term" value="F:signaling receptor binding"/>
    <property type="evidence" value="ECO:0007669"/>
    <property type="project" value="TreeGrafter"/>
</dbReference>
<keyword evidence="5" id="KW-0325">Glycoprotein</keyword>
<organism evidence="8 9">
    <name type="scientific">Ameiurus melas</name>
    <name type="common">Black bullhead</name>
    <name type="synonym">Silurus melas</name>
    <dbReference type="NCBI Taxonomy" id="219545"/>
    <lineage>
        <taxon>Eukaryota</taxon>
        <taxon>Metazoa</taxon>
        <taxon>Chordata</taxon>
        <taxon>Craniata</taxon>
        <taxon>Vertebrata</taxon>
        <taxon>Euteleostomi</taxon>
        <taxon>Actinopterygii</taxon>
        <taxon>Neopterygii</taxon>
        <taxon>Teleostei</taxon>
        <taxon>Ostariophysi</taxon>
        <taxon>Siluriformes</taxon>
        <taxon>Ictaluridae</taxon>
        <taxon>Ameiurus</taxon>
    </lineage>
</organism>
<dbReference type="Pfam" id="PF07686">
    <property type="entry name" value="V-set"/>
    <property type="match status" value="3"/>
</dbReference>
<comment type="caution">
    <text evidence="8">The sequence shown here is derived from an EMBL/GenBank/DDBJ whole genome shotgun (WGS) entry which is preliminary data.</text>
</comment>
<feature type="domain" description="Ig-like" evidence="7">
    <location>
        <begin position="43"/>
        <end position="136"/>
    </location>
</feature>
<proteinExistence type="predicted"/>
<dbReference type="InterPro" id="IPR013106">
    <property type="entry name" value="Ig_V-set"/>
</dbReference>
<keyword evidence="3" id="KW-0472">Membrane</keyword>
<dbReference type="GO" id="GO:0050863">
    <property type="term" value="P:regulation of T cell activation"/>
    <property type="evidence" value="ECO:0007669"/>
    <property type="project" value="UniProtKB-ARBA"/>
</dbReference>
<evidence type="ECO:0000313" key="8">
    <source>
        <dbReference type="EMBL" id="KAF4087729.1"/>
    </source>
</evidence>
<reference evidence="8 9" key="1">
    <citation type="submission" date="2020-02" db="EMBL/GenBank/DDBJ databases">
        <title>A chromosome-scale genome assembly of the black bullhead catfish (Ameiurus melas).</title>
        <authorList>
            <person name="Wen M."/>
            <person name="Zham M."/>
            <person name="Cabau C."/>
            <person name="Klopp C."/>
            <person name="Donnadieu C."/>
            <person name="Roques C."/>
            <person name="Bouchez O."/>
            <person name="Lampietro C."/>
            <person name="Jouanno E."/>
            <person name="Herpin A."/>
            <person name="Louis A."/>
            <person name="Berthelot C."/>
            <person name="Parey E."/>
            <person name="Roest-Crollius H."/>
            <person name="Braasch I."/>
            <person name="Postlethwait J."/>
            <person name="Robinson-Rechavi M."/>
            <person name="Echchiki A."/>
            <person name="Begum T."/>
            <person name="Montfort J."/>
            <person name="Schartl M."/>
            <person name="Bobe J."/>
            <person name="Guiguen Y."/>
        </authorList>
    </citation>
    <scope>NUCLEOTIDE SEQUENCE [LARGE SCALE GENOMIC DNA]</scope>
    <source>
        <strain evidence="8">M_S1</strain>
        <tissue evidence="8">Blood</tissue>
    </source>
</reference>
<dbReference type="Gene3D" id="2.60.40.10">
    <property type="entry name" value="Immunoglobulins"/>
    <property type="match status" value="3"/>
</dbReference>
<dbReference type="GO" id="GO:0009897">
    <property type="term" value="C:external side of plasma membrane"/>
    <property type="evidence" value="ECO:0007669"/>
    <property type="project" value="TreeGrafter"/>
</dbReference>
<evidence type="ECO:0000256" key="4">
    <source>
        <dbReference type="ARBA" id="ARBA00023157"/>
    </source>
</evidence>
<dbReference type="GO" id="GO:1903037">
    <property type="term" value="P:regulation of leukocyte cell-cell adhesion"/>
    <property type="evidence" value="ECO:0007669"/>
    <property type="project" value="UniProtKB-ARBA"/>
</dbReference>
<evidence type="ECO:0000259" key="7">
    <source>
        <dbReference type="PROSITE" id="PS50835"/>
    </source>
</evidence>
<dbReference type="EMBL" id="JAAGNN010000006">
    <property type="protein sequence ID" value="KAF4087729.1"/>
    <property type="molecule type" value="Genomic_DNA"/>
</dbReference>
<keyword evidence="4" id="KW-1015">Disulfide bond</keyword>
<evidence type="ECO:0000313" key="9">
    <source>
        <dbReference type="Proteomes" id="UP000593565"/>
    </source>
</evidence>
<dbReference type="GO" id="GO:0050852">
    <property type="term" value="P:T cell receptor signaling pathway"/>
    <property type="evidence" value="ECO:0007669"/>
    <property type="project" value="TreeGrafter"/>
</dbReference>
<keyword evidence="6" id="KW-0393">Immunoglobulin domain</keyword>
<accession>A0A7J6B042</accession>
<dbReference type="InterPro" id="IPR007110">
    <property type="entry name" value="Ig-like_dom"/>
</dbReference>
<dbReference type="PROSITE" id="PS50835">
    <property type="entry name" value="IG_LIKE"/>
    <property type="match status" value="3"/>
</dbReference>
<protein>
    <recommendedName>
        <fullName evidence="7">Ig-like domain-containing protein</fullName>
    </recommendedName>
</protein>
<dbReference type="InterPro" id="IPR013783">
    <property type="entry name" value="Ig-like_fold"/>
</dbReference>
<evidence type="ECO:0000256" key="1">
    <source>
        <dbReference type="ARBA" id="ARBA00004370"/>
    </source>
</evidence>
<name>A0A7J6B042_AMEME</name>
<keyword evidence="2" id="KW-0732">Signal</keyword>
<dbReference type="InterPro" id="IPR036179">
    <property type="entry name" value="Ig-like_dom_sf"/>
</dbReference>